<feature type="domain" description="NAD-dependent epimerase/dehydratase" evidence="1">
    <location>
        <begin position="13"/>
        <end position="226"/>
    </location>
</feature>
<organism evidence="2 3">
    <name type="scientific">Halothiobacillus neapolitanus (strain ATCC 23641 / DSM 15147 / CIP 104769 / NCIMB 8539 / c2)</name>
    <name type="common">Thiobacillus neapolitanus</name>
    <dbReference type="NCBI Taxonomy" id="555778"/>
    <lineage>
        <taxon>Bacteria</taxon>
        <taxon>Pseudomonadati</taxon>
        <taxon>Pseudomonadota</taxon>
        <taxon>Gammaproteobacteria</taxon>
        <taxon>Chromatiales</taxon>
        <taxon>Halothiobacillaceae</taxon>
        <taxon>Halothiobacillus</taxon>
    </lineage>
</organism>
<name>D0KYC3_HALNC</name>
<dbReference type="InterPro" id="IPR036291">
    <property type="entry name" value="NAD(P)-bd_dom_sf"/>
</dbReference>
<proteinExistence type="predicted"/>
<dbReference type="EMBL" id="CP001801">
    <property type="protein sequence ID" value="ACX95446.1"/>
    <property type="molecule type" value="Genomic_DNA"/>
</dbReference>
<keyword evidence="3" id="KW-1185">Reference proteome</keyword>
<reference evidence="2 3" key="1">
    <citation type="submission" date="2009-10" db="EMBL/GenBank/DDBJ databases">
        <title>Complete sequence of Halothiobacillus neapolitanus c2.</title>
        <authorList>
            <consortium name="US DOE Joint Genome Institute"/>
            <person name="Lucas S."/>
            <person name="Copeland A."/>
            <person name="Lapidus A."/>
            <person name="Glavina del Rio T."/>
            <person name="Tice H."/>
            <person name="Bruce D."/>
            <person name="Goodwin L."/>
            <person name="Pitluck S."/>
            <person name="Davenport K."/>
            <person name="Brettin T."/>
            <person name="Detter J.C."/>
            <person name="Han C."/>
            <person name="Tapia R."/>
            <person name="Larimer F."/>
            <person name="Land M."/>
            <person name="Hauser L."/>
            <person name="Kyrpides N."/>
            <person name="Mikhailova N."/>
            <person name="Kerfeld C."/>
            <person name="Cannon G."/>
            <person name="Heinhort S."/>
        </authorList>
    </citation>
    <scope>NUCLEOTIDE SEQUENCE [LARGE SCALE GENOMIC DNA]</scope>
    <source>
        <strain evidence="3">ATCC 23641 / c2</strain>
    </source>
</reference>
<dbReference type="KEGG" id="hna:Hneap_0593"/>
<dbReference type="AlphaFoldDB" id="D0KYC3"/>
<dbReference type="GO" id="GO:0044877">
    <property type="term" value="F:protein-containing complex binding"/>
    <property type="evidence" value="ECO:0007669"/>
    <property type="project" value="TreeGrafter"/>
</dbReference>
<protein>
    <submittedName>
        <fullName evidence="2">NAD-dependent epimerase/dehydratase</fullName>
    </submittedName>
</protein>
<dbReference type="Proteomes" id="UP000009102">
    <property type="component" value="Chromosome"/>
</dbReference>
<dbReference type="HOGENOM" id="CLU_007383_6_5_6"/>
<dbReference type="InterPro" id="IPR001509">
    <property type="entry name" value="Epimerase_deHydtase"/>
</dbReference>
<sequence>MTTIANRDQSKEVVILGGTGFVGRVLASLLSQQGYSVTIPTRHAARHRDMALMRGVRLIGGTPAAADMANDRREENWQEVLSEGSILINLIGILNEPRHNGEGFEQAHVHTTQVALKAAAKAGVKRYLHMSALGADANNGGSFYLRSKGKAEDWAHEFGEQQGIAVTSFRPSVIFGPQDSFLNRFAQLARLIPGVFPLACADSRFAPVYVGDVADQFMAAMTDTSTIGKRIDLCGPTEYRLRELVAYAAKTSGHPRLVIGLPDWAARLQARVLEWVPGQPFTRDNYDSLQTPSVCAEGCPHQTTRLERIAPGYLGK</sequence>
<dbReference type="PANTHER" id="PTHR12126">
    <property type="entry name" value="NADH-UBIQUINONE OXIDOREDUCTASE 39 KDA SUBUNIT-RELATED"/>
    <property type="match status" value="1"/>
</dbReference>
<dbReference type="Pfam" id="PF01370">
    <property type="entry name" value="Epimerase"/>
    <property type="match status" value="1"/>
</dbReference>
<dbReference type="InterPro" id="IPR051207">
    <property type="entry name" value="ComplexI_NDUFA9_subunit"/>
</dbReference>
<dbReference type="OrthoDB" id="9776313at2"/>
<dbReference type="Gene3D" id="3.40.50.720">
    <property type="entry name" value="NAD(P)-binding Rossmann-like Domain"/>
    <property type="match status" value="1"/>
</dbReference>
<evidence type="ECO:0000313" key="2">
    <source>
        <dbReference type="EMBL" id="ACX95446.1"/>
    </source>
</evidence>
<dbReference type="SUPFAM" id="SSF51735">
    <property type="entry name" value="NAD(P)-binding Rossmann-fold domains"/>
    <property type="match status" value="1"/>
</dbReference>
<evidence type="ECO:0000313" key="3">
    <source>
        <dbReference type="Proteomes" id="UP000009102"/>
    </source>
</evidence>
<gene>
    <name evidence="2" type="ordered locus">Hneap_0593</name>
</gene>
<dbReference type="STRING" id="555778.Hneap_0593"/>
<dbReference type="eggNOG" id="COG0702">
    <property type="taxonomic scope" value="Bacteria"/>
</dbReference>
<evidence type="ECO:0000259" key="1">
    <source>
        <dbReference type="Pfam" id="PF01370"/>
    </source>
</evidence>
<dbReference type="RefSeq" id="WP_012823482.1">
    <property type="nucleotide sequence ID" value="NC_013422.1"/>
</dbReference>
<dbReference type="PANTHER" id="PTHR12126:SF11">
    <property type="entry name" value="NADH DEHYDROGENASE [UBIQUINONE] 1 ALPHA SUBCOMPLEX SUBUNIT 9, MITOCHONDRIAL"/>
    <property type="match status" value="1"/>
</dbReference>
<accession>D0KYC3</accession>
<dbReference type="CDD" id="cd05271">
    <property type="entry name" value="NDUFA9_like_SDR_a"/>
    <property type="match status" value="1"/>
</dbReference>